<dbReference type="Gene3D" id="3.30.160.100">
    <property type="entry name" value="Ribosome hibernation promotion factor-like"/>
    <property type="match status" value="1"/>
</dbReference>
<evidence type="ECO:0000313" key="1">
    <source>
        <dbReference type="EMBL" id="MCM8569301.1"/>
    </source>
</evidence>
<dbReference type="Pfam" id="PF02482">
    <property type="entry name" value="Ribosomal_S30AE"/>
    <property type="match status" value="1"/>
</dbReference>
<comment type="caution">
    <text evidence="1">The sequence shown here is derived from an EMBL/GenBank/DDBJ whole genome shotgun (WGS) entry which is preliminary data.</text>
</comment>
<proteinExistence type="predicted"/>
<gene>
    <name evidence="1" type="ORF">NE848_07915</name>
</gene>
<dbReference type="InterPro" id="IPR036567">
    <property type="entry name" value="RHF-like"/>
</dbReference>
<accession>A0ABT0Z0Q1</accession>
<dbReference type="InterPro" id="IPR003489">
    <property type="entry name" value="RHF/RaiA"/>
</dbReference>
<dbReference type="EMBL" id="JAMSCK010000003">
    <property type="protein sequence ID" value="MCM8569301.1"/>
    <property type="molecule type" value="Genomic_DNA"/>
</dbReference>
<dbReference type="Proteomes" id="UP001155077">
    <property type="component" value="Unassembled WGS sequence"/>
</dbReference>
<keyword evidence="2" id="KW-1185">Reference proteome</keyword>
<evidence type="ECO:0000313" key="2">
    <source>
        <dbReference type="Proteomes" id="UP001155077"/>
    </source>
</evidence>
<organism evidence="1 2">
    <name type="scientific">Gramella jeungdoensis</name>
    <dbReference type="NCBI Taxonomy" id="708091"/>
    <lineage>
        <taxon>Bacteria</taxon>
        <taxon>Pseudomonadati</taxon>
        <taxon>Bacteroidota</taxon>
        <taxon>Flavobacteriia</taxon>
        <taxon>Flavobacteriales</taxon>
        <taxon>Flavobacteriaceae</taxon>
        <taxon>Christiangramia</taxon>
    </lineage>
</organism>
<reference evidence="1" key="1">
    <citation type="submission" date="2022-06" db="EMBL/GenBank/DDBJ databases">
        <title>Gramella sediminis sp. nov., isolated from deep-sea sediment of the Indian Ocean.</title>
        <authorList>
            <person name="Yang L."/>
        </authorList>
    </citation>
    <scope>NUCLEOTIDE SEQUENCE</scope>
    <source>
        <strain evidence="1">HMD3159</strain>
    </source>
</reference>
<dbReference type="SUPFAM" id="SSF69754">
    <property type="entry name" value="Ribosome binding protein Y (YfiA homologue)"/>
    <property type="match status" value="1"/>
</dbReference>
<name>A0ABT0Z0Q1_9FLAO</name>
<sequence length="99" mass="11401">MLTQIQFVKIPTSEALTYYTEKKLKKLTSKFEMIKAIDVYFKLEKDPKGEGKICEIECSIPGTKVFAATSQNYFEHAVKVAIAEIEKQLEKRKAVMMVY</sequence>
<protein>
    <submittedName>
        <fullName evidence="1">HPF/RaiA family ribosome-associated protein</fullName>
    </submittedName>
</protein>
<dbReference type="RefSeq" id="WP_252112235.1">
    <property type="nucleotide sequence ID" value="NZ_JAMSCK010000003.1"/>
</dbReference>